<keyword evidence="4 6" id="KW-1133">Transmembrane helix</keyword>
<evidence type="ECO:0000256" key="5">
    <source>
        <dbReference type="ARBA" id="ARBA00023136"/>
    </source>
</evidence>
<comment type="similarity">
    <text evidence="2">Belongs to the sodium:solute symporter (SSF) (TC 2.A.21) family.</text>
</comment>
<dbReference type="PROSITE" id="PS50283">
    <property type="entry name" value="NA_SOLUT_SYMP_3"/>
    <property type="match status" value="1"/>
</dbReference>
<dbReference type="AlphaFoldDB" id="A0A383DFY6"/>
<evidence type="ECO:0000256" key="6">
    <source>
        <dbReference type="SAM" id="Phobius"/>
    </source>
</evidence>
<evidence type="ECO:0000256" key="3">
    <source>
        <dbReference type="ARBA" id="ARBA00022692"/>
    </source>
</evidence>
<dbReference type="GO" id="GO:0005412">
    <property type="term" value="F:D-glucose:sodium symporter activity"/>
    <property type="evidence" value="ECO:0007669"/>
    <property type="project" value="TreeGrafter"/>
</dbReference>
<gene>
    <name evidence="7" type="ORF">METZ01_LOCUS496250</name>
</gene>
<dbReference type="Gene3D" id="1.20.1730.10">
    <property type="entry name" value="Sodium/glucose cotransporter"/>
    <property type="match status" value="1"/>
</dbReference>
<dbReference type="Pfam" id="PF00474">
    <property type="entry name" value="SSF"/>
    <property type="match status" value="1"/>
</dbReference>
<feature type="transmembrane region" description="Helical" evidence="6">
    <location>
        <begin position="12"/>
        <end position="30"/>
    </location>
</feature>
<dbReference type="PANTHER" id="PTHR11819">
    <property type="entry name" value="SOLUTE CARRIER FAMILY 5"/>
    <property type="match status" value="1"/>
</dbReference>
<dbReference type="InterPro" id="IPR038377">
    <property type="entry name" value="Na/Glc_symporter_sf"/>
</dbReference>
<feature type="non-terminal residue" evidence="7">
    <location>
        <position position="203"/>
    </location>
</feature>
<dbReference type="EMBL" id="UINC01216997">
    <property type="protein sequence ID" value="SVE43396.1"/>
    <property type="molecule type" value="Genomic_DNA"/>
</dbReference>
<evidence type="ECO:0000256" key="4">
    <source>
        <dbReference type="ARBA" id="ARBA00022989"/>
    </source>
</evidence>
<dbReference type="GO" id="GO:0005886">
    <property type="term" value="C:plasma membrane"/>
    <property type="evidence" value="ECO:0007669"/>
    <property type="project" value="TreeGrafter"/>
</dbReference>
<feature type="transmembrane region" description="Helical" evidence="6">
    <location>
        <begin position="123"/>
        <end position="144"/>
    </location>
</feature>
<evidence type="ECO:0000256" key="2">
    <source>
        <dbReference type="ARBA" id="ARBA00006434"/>
    </source>
</evidence>
<name>A0A383DFY6_9ZZZZ</name>
<accession>A0A383DFY6</accession>
<comment type="subcellular location">
    <subcellularLocation>
        <location evidence="1">Membrane</location>
        <topology evidence="1">Multi-pass membrane protein</topology>
    </subcellularLocation>
</comment>
<dbReference type="PANTHER" id="PTHR11819:SF195">
    <property type="entry name" value="SODIUM_GLUCOSE COTRANSPORTER 4"/>
    <property type="match status" value="1"/>
</dbReference>
<feature type="transmembrane region" description="Helical" evidence="6">
    <location>
        <begin position="84"/>
        <end position="102"/>
    </location>
</feature>
<proteinExistence type="inferred from homology"/>
<evidence type="ECO:0000313" key="7">
    <source>
        <dbReference type="EMBL" id="SVE43396.1"/>
    </source>
</evidence>
<protein>
    <submittedName>
        <fullName evidence="7">Uncharacterized protein</fullName>
    </submittedName>
</protein>
<keyword evidence="3 6" id="KW-0812">Transmembrane</keyword>
<reference evidence="7" key="1">
    <citation type="submission" date="2018-05" db="EMBL/GenBank/DDBJ databases">
        <authorList>
            <person name="Lanie J.A."/>
            <person name="Ng W.-L."/>
            <person name="Kazmierczak K.M."/>
            <person name="Andrzejewski T.M."/>
            <person name="Davidsen T.M."/>
            <person name="Wayne K.J."/>
            <person name="Tettelin H."/>
            <person name="Glass J.I."/>
            <person name="Rusch D."/>
            <person name="Podicherti R."/>
            <person name="Tsui H.-C.T."/>
            <person name="Winkler M.E."/>
        </authorList>
    </citation>
    <scope>NUCLEOTIDE SEQUENCE</scope>
</reference>
<keyword evidence="5 6" id="KW-0472">Membrane</keyword>
<organism evidence="7">
    <name type="scientific">marine metagenome</name>
    <dbReference type="NCBI Taxonomy" id="408172"/>
    <lineage>
        <taxon>unclassified sequences</taxon>
        <taxon>metagenomes</taxon>
        <taxon>ecological metagenomes</taxon>
    </lineage>
</organism>
<dbReference type="InterPro" id="IPR001734">
    <property type="entry name" value="Na/solute_symporter"/>
</dbReference>
<sequence>MLADGILSQADFIVFFGSLLMVMAVGLWVGRGERSAQDYFLAGKDTPWWAVAGSIFGSNVSANHMVGMMAVGFTAGFVISHLEITAIAGLLLLCYFFLPIYRKLHVYTLSDYLGRRYDDRSRVAYSVIMLIIIVLVMMLPAFYLGSRAVNILMVDEGEILRAQYSSQMEYAQKITLESTSDAKERQQQEAVKKAVMEVWPKVE</sequence>
<evidence type="ECO:0000256" key="1">
    <source>
        <dbReference type="ARBA" id="ARBA00004141"/>
    </source>
</evidence>